<feature type="region of interest" description="Disordered" evidence="1">
    <location>
        <begin position="1"/>
        <end position="21"/>
    </location>
</feature>
<keyword evidence="3" id="KW-1185">Reference proteome</keyword>
<sequence length="113" mass="12434">MATPLDRRGSAPAPTHDADARLQNELAGLKGEYERLRDAKVRAEQDLSHLQNQLAELEAKAAAEYGTADPGELTRLLEEKRAANARLVAEYREHVAGVRRELEAVERDFGGNG</sequence>
<evidence type="ECO:0000313" key="3">
    <source>
        <dbReference type="Proteomes" id="UP000293296"/>
    </source>
</evidence>
<protein>
    <submittedName>
        <fullName evidence="2">Uncharacterized protein</fullName>
    </submittedName>
</protein>
<evidence type="ECO:0000313" key="2">
    <source>
        <dbReference type="EMBL" id="QAZ66448.1"/>
    </source>
</evidence>
<dbReference type="KEGG" id="dcb:C3Y92_04010"/>
<dbReference type="OrthoDB" id="5457292at2"/>
<name>A0A4P6HMV6_9BACT</name>
<accession>A0A4P6HMV6</accession>
<dbReference type="RefSeq" id="WP_129349723.1">
    <property type="nucleotide sequence ID" value="NZ_CP026538.1"/>
</dbReference>
<dbReference type="EMBL" id="CP026538">
    <property type="protein sequence ID" value="QAZ66448.1"/>
    <property type="molecule type" value="Genomic_DNA"/>
</dbReference>
<dbReference type="Proteomes" id="UP000293296">
    <property type="component" value="Chromosome"/>
</dbReference>
<dbReference type="AlphaFoldDB" id="A0A4P6HMV6"/>
<proteinExistence type="predicted"/>
<gene>
    <name evidence="2" type="ORF">C3Y92_04010</name>
</gene>
<reference evidence="2 3" key="1">
    <citation type="submission" date="2018-02" db="EMBL/GenBank/DDBJ databases">
        <title>Genome sequence of Desulfovibrio carbinolicus DSM 3852.</title>
        <authorList>
            <person name="Wilbanks E."/>
            <person name="Skennerton C.T."/>
            <person name="Orphan V.J."/>
        </authorList>
    </citation>
    <scope>NUCLEOTIDE SEQUENCE [LARGE SCALE GENOMIC DNA]</scope>
    <source>
        <strain evidence="2 3">DSM 3852</strain>
    </source>
</reference>
<organism evidence="2 3">
    <name type="scientific">Solidesulfovibrio carbinolicus</name>
    <dbReference type="NCBI Taxonomy" id="296842"/>
    <lineage>
        <taxon>Bacteria</taxon>
        <taxon>Pseudomonadati</taxon>
        <taxon>Thermodesulfobacteriota</taxon>
        <taxon>Desulfovibrionia</taxon>
        <taxon>Desulfovibrionales</taxon>
        <taxon>Desulfovibrionaceae</taxon>
        <taxon>Solidesulfovibrio</taxon>
    </lineage>
</organism>
<evidence type="ECO:0000256" key="1">
    <source>
        <dbReference type="SAM" id="MobiDB-lite"/>
    </source>
</evidence>